<evidence type="ECO:0000259" key="9">
    <source>
        <dbReference type="PROSITE" id="PS50268"/>
    </source>
</evidence>
<dbReference type="InterPro" id="IPR015919">
    <property type="entry name" value="Cadherin-like_sf"/>
</dbReference>
<dbReference type="InterPro" id="IPR006665">
    <property type="entry name" value="OmpA-like"/>
</dbReference>
<evidence type="ECO:0000259" key="10">
    <source>
        <dbReference type="PROSITE" id="PS51123"/>
    </source>
</evidence>
<keyword evidence="2" id="KW-0732">Signal</keyword>
<feature type="region of interest" description="Disordered" evidence="8">
    <location>
        <begin position="3996"/>
        <end position="4016"/>
    </location>
</feature>
<dbReference type="Pfam" id="PF03160">
    <property type="entry name" value="Calx-beta"/>
    <property type="match status" value="23"/>
</dbReference>
<dbReference type="PROSITE" id="PS50194">
    <property type="entry name" value="FILAMIN_REPEAT"/>
    <property type="match status" value="1"/>
</dbReference>
<evidence type="ECO:0000256" key="2">
    <source>
        <dbReference type="ARBA" id="ARBA00022729"/>
    </source>
</evidence>
<dbReference type="Gene3D" id="3.30.1330.60">
    <property type="entry name" value="OmpA-like domain"/>
    <property type="match status" value="1"/>
</dbReference>
<evidence type="ECO:0000256" key="5">
    <source>
        <dbReference type="ARBA" id="ARBA00023065"/>
    </source>
</evidence>
<comment type="caution">
    <text evidence="11">The sequence shown here is derived from an EMBL/GenBank/DDBJ whole genome shotgun (WGS) entry which is preliminary data.</text>
</comment>
<feature type="domain" description="Cadherin" evidence="9">
    <location>
        <begin position="3892"/>
        <end position="3997"/>
    </location>
</feature>
<evidence type="ECO:0000256" key="6">
    <source>
        <dbReference type="ARBA" id="ARBA00023136"/>
    </source>
</evidence>
<feature type="compositionally biased region" description="Polar residues" evidence="8">
    <location>
        <begin position="3997"/>
        <end position="4007"/>
    </location>
</feature>
<dbReference type="PRINTS" id="PR01021">
    <property type="entry name" value="OMPADOMAIN"/>
</dbReference>
<evidence type="ECO:0000256" key="4">
    <source>
        <dbReference type="ARBA" id="ARBA00022837"/>
    </source>
</evidence>
<proteinExistence type="predicted"/>
<sequence length="5243" mass="531518">MATPSNATDSCGGTGVLTAADGGSSITLGSGATIPANSSCTITAEVTSSSAGTHTNQIPAGALDTGMGASPAASADLVVNPQAQIGIADVSELETDAGTTTFTYTVSITNAVTTSDDITFDYFTTDGSALAGSDYVAVANGSVTGTILAGTSSATVSVTVNGDTVVEPNENFSVTLSNISSNATASDAVANTVIENDDAASVSIADITVNEAAGTATIDVTLTGSTASGFDVDFATSNGTAQAGMLQDYIANSGTLSFVGNNGEVQSISVTINDDSSIENNETFNLTLSNITGGLATINDGAGVVTIQDNDSVVLIEFDSATDSADESVTVQPRLRLLGVLPNDTDININVTGGSATGSGVDYTNVVTIVIPAGTYGGGAGTSVPINLSVVDDTLFEADETIDFVLESVNPRLIVGDANGDANAQSTNTYTIQDNDEFTVSVAANDALAAEPINNGQFTISLSNPSSVDTTVTYTVSGTATATDDYTALSGTVTIPAGDTSATVDVTVADDTIVEGAETVVVTLSTTSDGTIDAGSNEATVTIDDNDTAELEVLPTSVVEGNNGTVTLNYTVQFANAVTSESEVTFDFATSDGTATTADSDYVAASGSGTIAAGSTSTSISVTVNGDLKVESDETVALTISNPSRNAAITTASANGTINNDDATEVTIAATADTAEGSGIAGQFTFSLSNPSDTDTVVNITAGGTAVAGTDYATLVSSVTIPANTTSVNVNVLVIDDSLVEPTETVVVTLDTVSSGNATIGAQNSATVNIADNDTASIAIGDVTVDEANGTATFDVTLTGNVQDSFTVDYATADNSAVAASDYTATTGTLNFTGNNGEMQSFTVLITDDGVAEATETFFANLSNLSNSLVTISDSQGVGTITDNDNASLAINNRAVSEADGTATFTVTLTGDVQGGVSVDYATADNTALSGSDYTAATGTLNFAGTNGEQQTITVTITDDAVVESSESYFVNLSGISNPVVTLADGQGIGIINDNDNASLAIDDVSVNELDGSAIFTVTLTGEVQGGVSVDFATSDDTANAGSDYTANTGTLNFAGTNGETQTITVSITDDAVAESSETYFVDLSNVNQAGVTLSDNQGLGTITDNDIASLTINNVTIDEDAGTATYTVTLDNAVQGGSVVNYSFTDGTATGGVDYDNTNGSVTFIGNAGETQTFTVDIFNDAIYEGNETFTVNLNAVNPVINDSDSASTIIDDETLEVSVFASVANASEPGTDGEFTISLNNVSTEDTTVNLSYSGTAANPGDYSLSGVVDPTTVVIPAGTSSVTVAVNVADDTIVEPTETVIATINTVSEGTIANSSATVEIADNDAATVTVEDVSANESVGSVTFTITLDNDVAGGTNVTYSFTDGTATGGGTDYASTGGTVTFTGTAGETETFTVAYTDDNITEGNETFTVSLSADNPSVTDTDTATGTIEDNDALTASIAASVAAASEPATDGEFTVSLSNPSDTDTTVFIDYAGTATTASDYNLIGASGTTSVTIPAGSTSATVAVDVIDDALVEGSETVEAAITAVSNGSIGTATDTVTIADNDSRVWVDDVSVNEADGTATFTITLEEAIAGGTDVNYSFTDGTATGGGTDYDSTGGTVTFAGTAGETRTFTVAITNDATVEGDETFTVNLDAVNPNVIDTDTAIGTIVDDDALTVSVVATIPTAQEPATDGQFTVSLSTTSATDTTITLDYTGTATGGSDYNLTGVDGTTTIVIPAGSTDAIVIVEVLDDTLVEANETVIATITSTDNGTISGSTDTVTIESDDTASVTVEDVTVSEDAGNATFRITLNGDVDGGTNVTYSFTDGSAVGGGTDYDSTGNTVSFVGTNGEFIDILVPITNDAIVEFDETFTVNLSASNTLVDATDIATGTISDDDTPLTTSILATVSNASEPMTDGEFTISLSAESSTDTVITIDYTGTAVDGSDYALTGASGTTTVTIPAGDTSATVAVDVTDDNLVESSETVIATITSVSNGVISNDTGTVTIADNDNSSVTVDDVNVNEGAGTATFTITLSNAVDGGTDVNYSFTDGTATGGGTDYDSTGGTVAFVGTAGETATFTINITDDGLVEGNETFTVNLNAVNPQVNDTDTATGTIVDNDNLEVSVIASVATASEPVTNGEFTISLNTQSATDTTVTLTYSGTATDPADYGLNGVNGTTSVVIAAGDTFATVAVEVLDDNVVEPTETVIATIDSVSNGTITNASDTVNINDDDAASVSVTNVTVNEADGSASFVVTLSGNVQGGVNFDYTTTDGTAVAGSDYIATSGSQGFVGNDGETVTINVPITNDAVVEGNETFTLDLSNLDNTGVAFADDQGLGTITDNDSATVAVNDVTVAEDGINAVFTVTLTGDVQGGVSFNYTTTDGTAVAGSDYTATSGTETFTGTNGETITINVPITDDAVVEGNEGFTLDLSNLDNTSVTFSDNQGQGTITDNDTATVAIDDVSIGEDGSNATFTVTLTGDVQDGFTLNYATNDGTAVAGSDYTAASGSLSFNGTNGETQTITVPITDDAIVEGNEGFTVDLSGLSNASVSFSDAQGAGTITDNDTASLAIDNTVVSEAGGTVTFTVTLTGDVQDGVSVDYATADNTALAGSDYTTATGTLNFTGTNGEQQTIIVTITDDAVAETAESYFVNLSNTSNTSVTLADGQGIGIINDNDSATVAVNDVTVAEDGINAVFTVTLTGDVQGGVSFNYTTTDGTAVAGSDYTATSGTESFTGTNGETITINVPITDDAVVEGSEGFTLDLSDLDNTSVTFTDNQGQGTITDNDNLEVSVAATTAAATEGVANGQFTVSLNTTSATDTTVTIDYNGTAIDPDDYGLTGASGTTSVTIPAGSTTAVVSVNVVDDNLLENNETVVATISAVSNGSIGTASDTVTISDNDSASVTVADVSVDEAANSATFTITLNGAVEGGTDVNYSFTDGSATGGTDYNSTAGSVTFTGADGETQTFAVAITDDTLVEGTETFTVNLDAVNALVTDTDTATGTIIDDDGASISIDDVTIAEDGTNATFTITLSGDVQNGFNLDFTTADGTATAGDDYTAVSGTRSFVGNDGETVTINVPITNDAVVEGNETFTLDLSNLDNTGVAFADDQGLGTITDNDSATVAVNDVTVAEDGINAVFTVTLTGDVQGGVSFNYTTTDGTAVAGSDYTATSGTETFTGTNGETITINVPITDDAVVEGNEGFTLDLSNLDNTSVTFSDNQGQGTITDNDTATVAIDDVSIGEDGSNATFTVTLTGDVQDGFTLNYATNDGTAVAGSDYTAASGSLSFNGTNGETQTITVPITDDAIVEGNEGFTVDLSGLSNASVSFSDAQGAGTITDNDTASVAVNNVTVAEDGINAVFTVTLTGDVDGGVSFDYATTDGTATAGSDYTATSGSGSFTGNSGETITINVPITNDTIVESDEGFSLDLTNLSNASVSFSDAQGAATITDNDTATVTVDDVTVSEAAGTATFTVTLDSDVAGGTDVNYSFTNGTATGGDDFVNTAGSVTFVGNAGETQTFVVTINEDTIVEEAETFTVNIDAVNASITDTDTATGTITDNDTLEVSVAATSAAVEGGANGLFTISLNTTSSTDTTVTIGYTGTATDTDDYNLSGGAGTTSVVIPAGATSATVTVNVIDDFVLEGDETVIATISAVSNGSINTASDTVTISDNDSASVTVADVTVDENAGIATFTVTLNGEVAGGTDVNYSFTDGTATGGGTDYDSTAGTVTFAGTNGEAQTFDVTIVDDAISEGNETFTVNLNAVNTLVTDSDTATGTITDDESLQVSIAATLAASEPATDGEFTISLSNTSTTDTTVTINYSGTATEASDYSLTGADGTTSVVIAAGDTTATVAVEVIDDNTVEGDETVVGTITAVSSGNINNASDTVTIADDDRNLDIAPISESTPENTAHTTAPADLSPGDTPVGAVTYSITGGADQGLFTIDANTGELTLAAQDFESPADADSNNVYEVQITATDSAGNTASEDATVTVTDVNEAAALDIAPITESTAENTAHTTAPADLSPGDTPVGAVTYTITGGADQALFTIDASTGELTLGAQDFENPADADADNIYQVQITATDSDGNTANELATVEVTDVAETANLDIAAINESAAENTAHTTAPADLSPGDAPVGTVTYTITGGADQGLFTIDANTGELTLAAQDFESPADADTNNVYEVQITATDSDGNTAVELATVTVENVTETVPTVNAQTTNDSTPTITGTADSADDLSVTVNGVTYTEGDGNLVDNGDNTWTLVIPTGNEIPDGTYDVVAQSSDGTNTLTDSTASELVVDTAVAVPTVNALTTNDDTPVISGTADSADDLSVTVNGVTYTEGDGNLVDNGDGTWTLTIPAGSELADGTYEVTATVTDGVNTASDTTTDELVIDTQITTPTVDVQTTNDSTPVITGTADSTDDLSVTVNGVTYTEGDGNLVDNGDDTWSLTVPVGSELPDDTYDVAATVTDGVNTVSDGTTDELVVDTQITTPTVDSLIINDGTPIITGTADSADDLSVTVNGVTYTEGDGNLVDNGDGTWTLTIPAGNEIADGTYDVVATVTDGTNTASDTTTDEMVVDTQITTPTVNVQTTNDNTPAITGTADSSDELSVTVHGIAYTEGDGNLVDNGDGTWVLTIPDSDVLTDGTYDVTASVSDAAGNTADDSTAGELIIEQSEKPQLRIVKTVNTDQVKLGDFVNYTITVENVGTADAADVLVMDSPPLGFGYVDNSGEIDDPNAENNVITPYRPLQFEGVDVSQGETATIKYMMRVGPSAVGSEHINSVTAYFNGDKVSNTATASVFMTADPDFEQATIMGKVFNDRDGDGWQDDATASGIRVSGGIDESTYIADSTTVDRGNGPQPKADASAPINHGIELGTLRGRNSVMDPASNHKMVISQLMSEPRFTDGFVLTTDEGTKVLMDAEGKTRVEQSGDVADGLSGQDIRVERRITRVGESYRVDFVISNYGIYERGVPGVRIATVEGLIVETDAYGRFHLNALDVDNYGRGKNFIMKVDPATLPAGSVFTTENPRVQRLTQGMSTRFDFGIKLPEPKESSFNKPKILEIEMGTVIFDDNSTEIKDQYQSAIENMADKINRAKGATLTIDGYGGAVPIALDRAVVLREAILGRVNKDIVQNVKVTINTHPAEMVQGRKFITIGERIEIGQFFFDTDKASIDESHQTVLESIANYLKAKGGGAIWVSGYADSRGSAEYNYRLGLKRADAVYTALNQYLGKELIKKVRIEMAPTEFETLDGGASHE</sequence>
<feature type="compositionally biased region" description="Polar residues" evidence="8">
    <location>
        <begin position="3893"/>
        <end position="3903"/>
    </location>
</feature>
<evidence type="ECO:0000256" key="7">
    <source>
        <dbReference type="PROSITE-ProRule" id="PRU00473"/>
    </source>
</evidence>
<evidence type="ECO:0000313" key="12">
    <source>
        <dbReference type="Proteomes" id="UP001501011"/>
    </source>
</evidence>
<dbReference type="Proteomes" id="UP001501011">
    <property type="component" value="Unassembled WGS sequence"/>
</dbReference>
<keyword evidence="4" id="KW-0106">Calcium</keyword>
<dbReference type="InterPro" id="IPR038081">
    <property type="entry name" value="CalX-like_sf"/>
</dbReference>
<dbReference type="SUPFAM" id="SSF49313">
    <property type="entry name" value="Cadherin-like"/>
    <property type="match status" value="3"/>
</dbReference>
<dbReference type="InterPro" id="IPR006664">
    <property type="entry name" value="OMP_bac"/>
</dbReference>
<dbReference type="InterPro" id="IPR036737">
    <property type="entry name" value="OmpA-like_sf"/>
</dbReference>
<protein>
    <submittedName>
        <fullName evidence="11">Uncharacterized protein</fullName>
    </submittedName>
</protein>
<dbReference type="InterPro" id="IPR022409">
    <property type="entry name" value="PKD/Chitinase_dom"/>
</dbReference>
<keyword evidence="5" id="KW-0406">Ion transport</keyword>
<dbReference type="SMART" id="SM00112">
    <property type="entry name" value="CA"/>
    <property type="match status" value="3"/>
</dbReference>
<dbReference type="SUPFAM" id="SSF103088">
    <property type="entry name" value="OmpA-like"/>
    <property type="match status" value="1"/>
</dbReference>
<comment type="subcellular location">
    <subcellularLocation>
        <location evidence="1">Membrane</location>
    </subcellularLocation>
</comment>
<dbReference type="SMART" id="SM00237">
    <property type="entry name" value="Calx_beta"/>
    <property type="match status" value="33"/>
</dbReference>
<dbReference type="InterPro" id="IPR002126">
    <property type="entry name" value="Cadherin-like_dom"/>
</dbReference>
<keyword evidence="3" id="KW-0677">Repeat</keyword>
<dbReference type="PANTHER" id="PTHR11878:SF65">
    <property type="entry name" value="NA_CA-EXCHANGE PROTEIN, ISOFORM G"/>
    <property type="match status" value="1"/>
</dbReference>
<keyword evidence="12" id="KW-1185">Reference proteome</keyword>
<evidence type="ECO:0000256" key="8">
    <source>
        <dbReference type="SAM" id="MobiDB-lite"/>
    </source>
</evidence>
<evidence type="ECO:0000313" key="11">
    <source>
        <dbReference type="EMBL" id="GAA4356577.1"/>
    </source>
</evidence>
<dbReference type="Pfam" id="PF00691">
    <property type="entry name" value="OmpA"/>
    <property type="match status" value="1"/>
</dbReference>
<keyword evidence="6 7" id="KW-0472">Membrane</keyword>
<dbReference type="Pfam" id="PF00028">
    <property type="entry name" value="Cadherin"/>
    <property type="match status" value="1"/>
</dbReference>
<feature type="domain" description="Cadherin" evidence="9">
    <location>
        <begin position="4092"/>
        <end position="4200"/>
    </location>
</feature>
<keyword evidence="5" id="KW-0813">Transport</keyword>
<dbReference type="EMBL" id="BAABFV010000001">
    <property type="protein sequence ID" value="GAA4356577.1"/>
    <property type="molecule type" value="Genomic_DNA"/>
</dbReference>
<feature type="domain" description="OmpA-like" evidence="10">
    <location>
        <begin position="5141"/>
        <end position="5243"/>
    </location>
</feature>
<feature type="region of interest" description="Disordered" evidence="8">
    <location>
        <begin position="3891"/>
        <end position="3913"/>
    </location>
</feature>
<name>A0ABP8IDE1_9GAMM</name>
<dbReference type="CDD" id="cd07185">
    <property type="entry name" value="OmpA_C-like"/>
    <property type="match status" value="1"/>
</dbReference>
<feature type="domain" description="Cadherin" evidence="9">
    <location>
        <begin position="3996"/>
        <end position="4116"/>
    </location>
</feature>
<dbReference type="InterPro" id="IPR017868">
    <property type="entry name" value="Filamin/ABP280_repeat-like"/>
</dbReference>
<evidence type="ECO:0000256" key="1">
    <source>
        <dbReference type="ARBA" id="ARBA00004370"/>
    </source>
</evidence>
<dbReference type="InterPro" id="IPR013783">
    <property type="entry name" value="Ig-like_fold"/>
</dbReference>
<dbReference type="Gene3D" id="2.60.40.2030">
    <property type="match status" value="34"/>
</dbReference>
<dbReference type="PANTHER" id="PTHR11878">
    <property type="entry name" value="SODIUM/CALCIUM EXCHANGER"/>
    <property type="match status" value="1"/>
</dbReference>
<organism evidence="11 12">
    <name type="scientific">Kangiella marina</name>
    <dbReference type="NCBI Taxonomy" id="1079178"/>
    <lineage>
        <taxon>Bacteria</taxon>
        <taxon>Pseudomonadati</taxon>
        <taxon>Pseudomonadota</taxon>
        <taxon>Gammaproteobacteria</taxon>
        <taxon>Kangiellales</taxon>
        <taxon>Kangiellaceae</taxon>
        <taxon>Kangiella</taxon>
    </lineage>
</organism>
<dbReference type="CDD" id="cd11304">
    <property type="entry name" value="Cadherin_repeat"/>
    <property type="match status" value="3"/>
</dbReference>
<dbReference type="InterPro" id="IPR051171">
    <property type="entry name" value="CaCA"/>
</dbReference>
<dbReference type="PROSITE" id="PS51123">
    <property type="entry name" value="OMPA_2"/>
    <property type="match status" value="1"/>
</dbReference>
<reference evidence="12" key="1">
    <citation type="journal article" date="2019" name="Int. J. Syst. Evol. Microbiol.">
        <title>The Global Catalogue of Microorganisms (GCM) 10K type strain sequencing project: providing services to taxonomists for standard genome sequencing and annotation.</title>
        <authorList>
            <consortium name="The Broad Institute Genomics Platform"/>
            <consortium name="The Broad Institute Genome Sequencing Center for Infectious Disease"/>
            <person name="Wu L."/>
            <person name="Ma J."/>
        </authorList>
    </citation>
    <scope>NUCLEOTIDE SEQUENCE [LARGE SCALE GENOMIC DNA]</scope>
    <source>
        <strain evidence="12">JCM 17728</strain>
    </source>
</reference>
<gene>
    <name evidence="11" type="ORF">GCM10023151_04630</name>
</gene>
<evidence type="ECO:0000256" key="3">
    <source>
        <dbReference type="ARBA" id="ARBA00022737"/>
    </source>
</evidence>
<dbReference type="SUPFAM" id="SSF141072">
    <property type="entry name" value="CalX-like"/>
    <property type="match status" value="34"/>
</dbReference>
<dbReference type="PROSITE" id="PS50268">
    <property type="entry name" value="CADHERIN_2"/>
    <property type="match status" value="3"/>
</dbReference>
<dbReference type="Gene3D" id="2.60.40.10">
    <property type="entry name" value="Immunoglobulins"/>
    <property type="match status" value="4"/>
</dbReference>
<dbReference type="Gene3D" id="2.60.40.60">
    <property type="entry name" value="Cadherins"/>
    <property type="match status" value="3"/>
</dbReference>
<dbReference type="SMART" id="SM00089">
    <property type="entry name" value="PKD"/>
    <property type="match status" value="6"/>
</dbReference>
<accession>A0ABP8IDE1</accession>
<dbReference type="InterPro" id="IPR003644">
    <property type="entry name" value="Calx_beta"/>
</dbReference>